<dbReference type="AlphaFoldDB" id="A0A4Q7UY97"/>
<proteinExistence type="predicted"/>
<accession>A0A4Q7UY97</accession>
<dbReference type="SUPFAM" id="SSF51338">
    <property type="entry name" value="Composite domain of metallo-dependent hydrolases"/>
    <property type="match status" value="1"/>
</dbReference>
<dbReference type="OrthoDB" id="3204583at2"/>
<dbReference type="InterPro" id="IPR050287">
    <property type="entry name" value="MTA/SAH_deaminase"/>
</dbReference>
<dbReference type="PANTHER" id="PTHR43794:SF11">
    <property type="entry name" value="AMIDOHYDROLASE-RELATED DOMAIN-CONTAINING PROTEIN"/>
    <property type="match status" value="1"/>
</dbReference>
<organism evidence="4 5">
    <name type="scientific">Pseudonocardia sediminis</name>
    <dbReference type="NCBI Taxonomy" id="1397368"/>
    <lineage>
        <taxon>Bacteria</taxon>
        <taxon>Bacillati</taxon>
        <taxon>Actinomycetota</taxon>
        <taxon>Actinomycetes</taxon>
        <taxon>Pseudonocardiales</taxon>
        <taxon>Pseudonocardiaceae</taxon>
        <taxon>Pseudonocardia</taxon>
    </lineage>
</organism>
<gene>
    <name evidence="4" type="ORF">EV383_3974</name>
</gene>
<evidence type="ECO:0000259" key="3">
    <source>
        <dbReference type="Pfam" id="PF22429"/>
    </source>
</evidence>
<name>A0A4Q7UY97_PSEST</name>
<protein>
    <submittedName>
        <fullName evidence="4">Formiminoglutamate deiminase</fullName>
    </submittedName>
</protein>
<keyword evidence="5" id="KW-1185">Reference proteome</keyword>
<dbReference type="PANTHER" id="PTHR43794">
    <property type="entry name" value="AMINOHYDROLASE SSNA-RELATED"/>
    <property type="match status" value="1"/>
</dbReference>
<evidence type="ECO:0000313" key="5">
    <source>
        <dbReference type="Proteomes" id="UP000291591"/>
    </source>
</evidence>
<dbReference type="Gene3D" id="3.20.20.140">
    <property type="entry name" value="Metal-dependent hydrolases"/>
    <property type="match status" value="1"/>
</dbReference>
<dbReference type="RefSeq" id="WP_130291266.1">
    <property type="nucleotide sequence ID" value="NZ_SHKL01000001.1"/>
</dbReference>
<dbReference type="Proteomes" id="UP000291591">
    <property type="component" value="Unassembled WGS sequence"/>
</dbReference>
<dbReference type="InterPro" id="IPR011059">
    <property type="entry name" value="Metal-dep_hydrolase_composite"/>
</dbReference>
<dbReference type="Pfam" id="PF01979">
    <property type="entry name" value="Amidohydro_1"/>
    <property type="match status" value="1"/>
</dbReference>
<evidence type="ECO:0000313" key="4">
    <source>
        <dbReference type="EMBL" id="RZT87067.1"/>
    </source>
</evidence>
<dbReference type="GO" id="GO:0016810">
    <property type="term" value="F:hydrolase activity, acting on carbon-nitrogen (but not peptide) bonds"/>
    <property type="evidence" value="ECO:0007669"/>
    <property type="project" value="InterPro"/>
</dbReference>
<dbReference type="SUPFAM" id="SSF51556">
    <property type="entry name" value="Metallo-dependent hydrolases"/>
    <property type="match status" value="1"/>
</dbReference>
<dbReference type="InterPro" id="IPR032466">
    <property type="entry name" value="Metal_Hydrolase"/>
</dbReference>
<comment type="caution">
    <text evidence="4">The sequence shown here is derived from an EMBL/GenBank/DDBJ whole genome shotgun (WGS) entry which is preliminary data.</text>
</comment>
<dbReference type="EMBL" id="SHKL01000001">
    <property type="protein sequence ID" value="RZT87067.1"/>
    <property type="molecule type" value="Genomic_DNA"/>
</dbReference>
<dbReference type="InterPro" id="IPR006680">
    <property type="entry name" value="Amidohydro-rel"/>
</dbReference>
<evidence type="ECO:0000259" key="2">
    <source>
        <dbReference type="Pfam" id="PF01979"/>
    </source>
</evidence>
<feature type="domain" description="Formimidoylglutamate deiminase N-terminal" evidence="3">
    <location>
        <begin position="1"/>
        <end position="35"/>
    </location>
</feature>
<keyword evidence="1" id="KW-0378">Hydrolase</keyword>
<feature type="domain" description="Amidohydrolase-related" evidence="2">
    <location>
        <begin position="47"/>
        <end position="402"/>
    </location>
</feature>
<evidence type="ECO:0000256" key="1">
    <source>
        <dbReference type="ARBA" id="ARBA00022801"/>
    </source>
</evidence>
<dbReference type="InterPro" id="IPR055156">
    <property type="entry name" value="HutF-like_N"/>
</dbReference>
<dbReference type="NCBIfam" id="TIGR02022">
    <property type="entry name" value="hutF"/>
    <property type="match status" value="1"/>
</dbReference>
<dbReference type="Gene3D" id="2.30.40.10">
    <property type="entry name" value="Urease, subunit C, domain 1"/>
    <property type="match status" value="1"/>
</dbReference>
<dbReference type="InterPro" id="IPR010252">
    <property type="entry name" value="HutF"/>
</dbReference>
<dbReference type="Pfam" id="PF22429">
    <property type="entry name" value="HutF_N"/>
    <property type="match status" value="1"/>
</dbReference>
<dbReference type="NCBIfam" id="NF006681">
    <property type="entry name" value="PRK09229.1-2"/>
    <property type="match status" value="1"/>
</dbReference>
<reference evidence="4 5" key="1">
    <citation type="submission" date="2019-02" db="EMBL/GenBank/DDBJ databases">
        <title>Sequencing the genomes of 1000 actinobacteria strains.</title>
        <authorList>
            <person name="Klenk H.-P."/>
        </authorList>
    </citation>
    <scope>NUCLEOTIDE SEQUENCE [LARGE SCALE GENOMIC DNA]</scope>
    <source>
        <strain evidence="4 5">DSM 45779</strain>
    </source>
</reference>
<sequence length="428" mass="45305">MTTLWCEHAWLPDGPADAVAIEVADGRITSLRPGAPRTGTVLPGVTLPGFANAHSHAFHRALRGHPSPDARSFWSWRDDMYRVAEALDPDSYRRLATAVYTEMALAGYTSVTEFHYLHHGPGGRPYDDPNAMGHALVDAAAAAGIRLTLLDTCYLAGGIDEPLSAVQRRFADAHSDAWIERVEPLLKLDDGDRVRLGAAVHSVRAVPEPEMSGVVEWAAGWPLHVHLSEQPAENEACLAAYGRTPTALLDYAGVLGPDTVAVHATHLTTDDIDRLAASGTRVCLCPTTERDLGDGIGPASQLHDAGVGLLLGSDSQAVVDPFEEARGMEMHERLAHRVRQRFSPAQLLDAAADGASLTAGAPADLVTVALDSVRTAGIAPVGVLHAAGAADVTDVMVGGRWVVRGRVHQGVDRPAAALAAEITALREA</sequence>